<organism evidence="2 3">
    <name type="scientific">Yasminevirus sp. GU-2018</name>
    <dbReference type="NCBI Taxonomy" id="2420051"/>
    <lineage>
        <taxon>Viruses</taxon>
        <taxon>Varidnaviria</taxon>
        <taxon>Bamfordvirae</taxon>
        <taxon>Nucleocytoviricota</taxon>
        <taxon>Megaviricetes</taxon>
        <taxon>Imitervirales</taxon>
        <taxon>Mimiviridae</taxon>
        <taxon>Klosneuvirinae</taxon>
        <taxon>Yasminevirus</taxon>
        <taxon>Yasminevirus saudimassiliense</taxon>
    </lineage>
</organism>
<reference evidence="2 3" key="1">
    <citation type="submission" date="2018-10" db="EMBL/GenBank/DDBJ databases">
        <authorList>
            <consortium name="IHU Genomes"/>
        </authorList>
    </citation>
    <scope>NUCLEOTIDE SEQUENCE [LARGE SCALE GENOMIC DNA]</scope>
    <source>
        <strain evidence="2 3">A1</strain>
    </source>
</reference>
<evidence type="ECO:0000256" key="1">
    <source>
        <dbReference type="SAM" id="MobiDB-lite"/>
    </source>
</evidence>
<feature type="compositionally biased region" description="Low complexity" evidence="1">
    <location>
        <begin position="84"/>
        <end position="108"/>
    </location>
</feature>
<comment type="caution">
    <text evidence="2">The sequence shown here is derived from an EMBL/GenBank/DDBJ whole genome shotgun (WGS) entry which is preliminary data.</text>
</comment>
<protein>
    <submittedName>
        <fullName evidence="2">Uncharacterized protein</fullName>
    </submittedName>
</protein>
<feature type="compositionally biased region" description="Basic and acidic residues" evidence="1">
    <location>
        <begin position="65"/>
        <end position="80"/>
    </location>
</feature>
<evidence type="ECO:0000313" key="3">
    <source>
        <dbReference type="Proteomes" id="UP000594342"/>
    </source>
</evidence>
<sequence length="310" mass="35505">MSKTTNCGRSRTSFMNIVLPEVDFDEPTVSTTKKPTRKSVTSEETNKKTTKSNKQNIQTTKTNTKTKESVHEHPISDPKKSQPKHNTSNLTSKTTSNLKSKPNATKQTGTKEKTKSQTKSQQKPKPQKKKVEEEEQTDEDSAIDINDIDEMFGDDDSESEDDSKTKSEQDTPEVIDDAVPVYDGKEEYFMFMRRWEAYTQRTANKQLHTNILKLINQMFGQEFKTLIEVKKIEESTVPPPKMMVDAIKSNAEFTKLFKIRVSQNIPTLKMLDSLLNKINFSLVKTEGREIKGKKKSYYCVKPGIQNKLKY</sequence>
<feature type="region of interest" description="Disordered" evidence="1">
    <location>
        <begin position="1"/>
        <end position="176"/>
    </location>
</feature>
<dbReference type="EMBL" id="UPSH01000001">
    <property type="protein sequence ID" value="VBB17871.1"/>
    <property type="molecule type" value="Genomic_DNA"/>
</dbReference>
<evidence type="ECO:0000313" key="2">
    <source>
        <dbReference type="EMBL" id="VBB17871.1"/>
    </source>
</evidence>
<feature type="compositionally biased region" description="Polar residues" evidence="1">
    <location>
        <begin position="1"/>
        <end position="15"/>
    </location>
</feature>
<proteinExistence type="predicted"/>
<feature type="compositionally biased region" description="Low complexity" evidence="1">
    <location>
        <begin position="52"/>
        <end position="63"/>
    </location>
</feature>
<gene>
    <name evidence="2" type="ORF">YASMINEVIRUS_334</name>
</gene>
<feature type="compositionally biased region" description="Acidic residues" evidence="1">
    <location>
        <begin position="133"/>
        <end position="161"/>
    </location>
</feature>
<dbReference type="Proteomes" id="UP000594342">
    <property type="component" value="Unassembled WGS sequence"/>
</dbReference>
<name>A0A5K0U8L8_9VIRU</name>
<accession>A0A5K0U8L8</accession>
<keyword evidence="3" id="KW-1185">Reference proteome</keyword>